<evidence type="ECO:0000256" key="3">
    <source>
        <dbReference type="ARBA" id="ARBA00048266"/>
    </source>
</evidence>
<evidence type="ECO:0000256" key="6">
    <source>
        <dbReference type="ARBA" id="ARBA00049513"/>
    </source>
</evidence>
<comment type="catalytic activity">
    <reaction evidence="4">
        <text>a 5,6-dihydrouridine in mRNA + NAD(+) = a uridine in mRNA + NADH + H(+)</text>
        <dbReference type="Rhea" id="RHEA:69851"/>
        <dbReference type="Rhea" id="RHEA-COMP:14658"/>
        <dbReference type="Rhea" id="RHEA-COMP:17789"/>
        <dbReference type="ChEBI" id="CHEBI:15378"/>
        <dbReference type="ChEBI" id="CHEBI:57540"/>
        <dbReference type="ChEBI" id="CHEBI:57945"/>
        <dbReference type="ChEBI" id="CHEBI:65315"/>
        <dbReference type="ChEBI" id="CHEBI:74443"/>
    </reaction>
    <physiologicalReaction direction="right-to-left" evidence="4">
        <dbReference type="Rhea" id="RHEA:69853"/>
    </physiologicalReaction>
</comment>
<dbReference type="AlphaFoldDB" id="A0A8R7PKL1"/>
<dbReference type="SUPFAM" id="SSF51395">
    <property type="entry name" value="FMN-linked oxidoreductases"/>
    <property type="match status" value="1"/>
</dbReference>
<dbReference type="EnsemblPlants" id="TuG1812G0200005557.01.T01">
    <property type="protein sequence ID" value="TuG1812G0200005557.01.T01"/>
    <property type="gene ID" value="TuG1812G0200005557.01"/>
</dbReference>
<evidence type="ECO:0000256" key="2">
    <source>
        <dbReference type="ARBA" id="ARBA00012376"/>
    </source>
</evidence>
<keyword evidence="9" id="KW-1185">Reference proteome</keyword>
<comment type="catalytic activity">
    <reaction evidence="6">
        <text>5,6-dihydrouridine(47) in tRNA + NADP(+) = uridine(47) in tRNA + NADPH + H(+)</text>
        <dbReference type="Rhea" id="RHEA:53360"/>
        <dbReference type="Rhea" id="RHEA-COMP:13539"/>
        <dbReference type="Rhea" id="RHEA-COMP:13540"/>
        <dbReference type="ChEBI" id="CHEBI:15378"/>
        <dbReference type="ChEBI" id="CHEBI:57783"/>
        <dbReference type="ChEBI" id="CHEBI:58349"/>
        <dbReference type="ChEBI" id="CHEBI:65315"/>
        <dbReference type="ChEBI" id="CHEBI:74443"/>
        <dbReference type="EC" id="1.3.1.89"/>
    </reaction>
    <physiologicalReaction direction="right-to-left" evidence="6">
        <dbReference type="Rhea" id="RHEA:53362"/>
    </physiologicalReaction>
</comment>
<evidence type="ECO:0000256" key="4">
    <source>
        <dbReference type="ARBA" id="ARBA00048342"/>
    </source>
</evidence>
<dbReference type="InterPro" id="IPR035587">
    <property type="entry name" value="DUS-like_FMN-bd"/>
</dbReference>
<comment type="catalytic activity">
    <reaction evidence="3">
        <text>5,6-dihydrouridine(47) in tRNA + NAD(+) = uridine(47) in tRNA + NADH + H(+)</text>
        <dbReference type="Rhea" id="RHEA:53364"/>
        <dbReference type="Rhea" id="RHEA-COMP:13539"/>
        <dbReference type="Rhea" id="RHEA-COMP:13540"/>
        <dbReference type="ChEBI" id="CHEBI:15378"/>
        <dbReference type="ChEBI" id="CHEBI:57540"/>
        <dbReference type="ChEBI" id="CHEBI:57945"/>
        <dbReference type="ChEBI" id="CHEBI:65315"/>
        <dbReference type="ChEBI" id="CHEBI:74443"/>
        <dbReference type="EC" id="1.3.1.89"/>
    </reaction>
    <physiologicalReaction direction="right-to-left" evidence="3">
        <dbReference type="Rhea" id="RHEA:53366"/>
    </physiologicalReaction>
</comment>
<sequence>MDVLVSKGDGSSLLNKPMRIKRIVQASSATAERSLTVKVRTTFFEGRNCADSLVSDIYDSGASAITIHGRSQQQCYSKFAGFDYTNQCA</sequence>
<accession>A0A8R7PKL1</accession>
<protein>
    <recommendedName>
        <fullName evidence="2">tRNA-dihydrouridine(47) synthase [NAD(P)(+)]</fullName>
        <ecNumber evidence="2">1.3.1.89</ecNumber>
    </recommendedName>
</protein>
<evidence type="ECO:0000259" key="7">
    <source>
        <dbReference type="Pfam" id="PF01207"/>
    </source>
</evidence>
<name>A0A8R7PKL1_TRIUA</name>
<feature type="domain" description="DUS-like FMN-binding" evidence="7">
    <location>
        <begin position="6"/>
        <end position="78"/>
    </location>
</feature>
<dbReference type="Gramene" id="TuG1812G0200005557.01.T01">
    <property type="protein sequence ID" value="TuG1812G0200005557.01.T01"/>
    <property type="gene ID" value="TuG1812G0200005557.01"/>
</dbReference>
<comment type="similarity">
    <text evidence="1">Belongs to the Dus family. Dus3 subfamily.</text>
</comment>
<dbReference type="InterPro" id="IPR013785">
    <property type="entry name" value="Aldolase_TIM"/>
</dbReference>
<proteinExistence type="inferred from homology"/>
<dbReference type="Proteomes" id="UP000015106">
    <property type="component" value="Chromosome 2"/>
</dbReference>
<dbReference type="Pfam" id="PF01207">
    <property type="entry name" value="Dus"/>
    <property type="match status" value="1"/>
</dbReference>
<comment type="catalytic activity">
    <reaction evidence="5">
        <text>a 5,6-dihydrouridine in mRNA + NADP(+) = a uridine in mRNA + NADPH + H(+)</text>
        <dbReference type="Rhea" id="RHEA:69855"/>
        <dbReference type="Rhea" id="RHEA-COMP:14658"/>
        <dbReference type="Rhea" id="RHEA-COMP:17789"/>
        <dbReference type="ChEBI" id="CHEBI:15378"/>
        <dbReference type="ChEBI" id="CHEBI:57783"/>
        <dbReference type="ChEBI" id="CHEBI:58349"/>
        <dbReference type="ChEBI" id="CHEBI:65315"/>
        <dbReference type="ChEBI" id="CHEBI:74443"/>
    </reaction>
    <physiologicalReaction direction="right-to-left" evidence="5">
        <dbReference type="Rhea" id="RHEA:69857"/>
    </physiologicalReaction>
</comment>
<reference evidence="8" key="3">
    <citation type="submission" date="2022-06" db="UniProtKB">
        <authorList>
            <consortium name="EnsemblPlants"/>
        </authorList>
    </citation>
    <scope>IDENTIFICATION</scope>
</reference>
<dbReference type="GO" id="GO:0102265">
    <property type="term" value="F:tRNA-dihydrouridine47 synthase activity"/>
    <property type="evidence" value="ECO:0007669"/>
    <property type="project" value="UniProtKB-EC"/>
</dbReference>
<dbReference type="Gene3D" id="3.20.20.70">
    <property type="entry name" value="Aldolase class I"/>
    <property type="match status" value="1"/>
</dbReference>
<dbReference type="GO" id="GO:0003723">
    <property type="term" value="F:RNA binding"/>
    <property type="evidence" value="ECO:0007669"/>
    <property type="project" value="TreeGrafter"/>
</dbReference>
<evidence type="ECO:0000256" key="5">
    <source>
        <dbReference type="ARBA" id="ARBA00049447"/>
    </source>
</evidence>
<organism evidence="8 9">
    <name type="scientific">Triticum urartu</name>
    <name type="common">Red wild einkorn</name>
    <name type="synonym">Crithodium urartu</name>
    <dbReference type="NCBI Taxonomy" id="4572"/>
    <lineage>
        <taxon>Eukaryota</taxon>
        <taxon>Viridiplantae</taxon>
        <taxon>Streptophyta</taxon>
        <taxon>Embryophyta</taxon>
        <taxon>Tracheophyta</taxon>
        <taxon>Spermatophyta</taxon>
        <taxon>Magnoliopsida</taxon>
        <taxon>Liliopsida</taxon>
        <taxon>Poales</taxon>
        <taxon>Poaceae</taxon>
        <taxon>BOP clade</taxon>
        <taxon>Pooideae</taxon>
        <taxon>Triticodae</taxon>
        <taxon>Triticeae</taxon>
        <taxon>Triticinae</taxon>
        <taxon>Triticum</taxon>
    </lineage>
</organism>
<reference evidence="8" key="2">
    <citation type="submission" date="2018-03" db="EMBL/GenBank/DDBJ databases">
        <title>The Triticum urartu genome reveals the dynamic nature of wheat genome evolution.</title>
        <authorList>
            <person name="Ling H."/>
            <person name="Ma B."/>
            <person name="Shi X."/>
            <person name="Liu H."/>
            <person name="Dong L."/>
            <person name="Sun H."/>
            <person name="Cao Y."/>
            <person name="Gao Q."/>
            <person name="Zheng S."/>
            <person name="Li Y."/>
            <person name="Yu Y."/>
            <person name="Du H."/>
            <person name="Qi M."/>
            <person name="Li Y."/>
            <person name="Yu H."/>
            <person name="Cui Y."/>
            <person name="Wang N."/>
            <person name="Chen C."/>
            <person name="Wu H."/>
            <person name="Zhao Y."/>
            <person name="Zhang J."/>
            <person name="Li Y."/>
            <person name="Zhou W."/>
            <person name="Zhang B."/>
            <person name="Hu W."/>
            <person name="Eijk M."/>
            <person name="Tang J."/>
            <person name="Witsenboer H."/>
            <person name="Zhao S."/>
            <person name="Li Z."/>
            <person name="Zhang A."/>
            <person name="Wang D."/>
            <person name="Liang C."/>
        </authorList>
    </citation>
    <scope>NUCLEOTIDE SEQUENCE [LARGE SCALE GENOMIC DNA]</scope>
    <source>
        <strain evidence="8">cv. G1812</strain>
    </source>
</reference>
<dbReference type="PANTHER" id="PTHR45846">
    <property type="entry name" value="TRNA-DIHYDROURIDINE(47) SYNTHASE [NAD(P)(+)]-LIKE"/>
    <property type="match status" value="1"/>
</dbReference>
<reference evidence="9" key="1">
    <citation type="journal article" date="2013" name="Nature">
        <title>Draft genome of the wheat A-genome progenitor Triticum urartu.</title>
        <authorList>
            <person name="Ling H.Q."/>
            <person name="Zhao S."/>
            <person name="Liu D."/>
            <person name="Wang J."/>
            <person name="Sun H."/>
            <person name="Zhang C."/>
            <person name="Fan H."/>
            <person name="Li D."/>
            <person name="Dong L."/>
            <person name="Tao Y."/>
            <person name="Gao C."/>
            <person name="Wu H."/>
            <person name="Li Y."/>
            <person name="Cui Y."/>
            <person name="Guo X."/>
            <person name="Zheng S."/>
            <person name="Wang B."/>
            <person name="Yu K."/>
            <person name="Liang Q."/>
            <person name="Yang W."/>
            <person name="Lou X."/>
            <person name="Chen J."/>
            <person name="Feng M."/>
            <person name="Jian J."/>
            <person name="Zhang X."/>
            <person name="Luo G."/>
            <person name="Jiang Y."/>
            <person name="Liu J."/>
            <person name="Wang Z."/>
            <person name="Sha Y."/>
            <person name="Zhang B."/>
            <person name="Wu H."/>
            <person name="Tang D."/>
            <person name="Shen Q."/>
            <person name="Xue P."/>
            <person name="Zou S."/>
            <person name="Wang X."/>
            <person name="Liu X."/>
            <person name="Wang F."/>
            <person name="Yang Y."/>
            <person name="An X."/>
            <person name="Dong Z."/>
            <person name="Zhang K."/>
            <person name="Zhang X."/>
            <person name="Luo M.C."/>
            <person name="Dvorak J."/>
            <person name="Tong Y."/>
            <person name="Wang J."/>
            <person name="Yang H."/>
            <person name="Li Z."/>
            <person name="Wang D."/>
            <person name="Zhang A."/>
            <person name="Wang J."/>
        </authorList>
    </citation>
    <scope>NUCLEOTIDE SEQUENCE</scope>
    <source>
        <strain evidence="9">cv. G1812</strain>
    </source>
</reference>
<dbReference type="EC" id="1.3.1.89" evidence="2"/>
<evidence type="ECO:0000313" key="9">
    <source>
        <dbReference type="Proteomes" id="UP000015106"/>
    </source>
</evidence>
<dbReference type="PANTHER" id="PTHR45846:SF1">
    <property type="entry name" value="TRNA-DIHYDROURIDINE(47) SYNTHASE [NAD(P)(+)]-LIKE"/>
    <property type="match status" value="1"/>
</dbReference>
<evidence type="ECO:0000256" key="1">
    <source>
        <dbReference type="ARBA" id="ARBA00005451"/>
    </source>
</evidence>
<evidence type="ECO:0000313" key="8">
    <source>
        <dbReference type="EnsemblPlants" id="TuG1812G0200005557.01.T01"/>
    </source>
</evidence>